<dbReference type="PANTHER" id="PTHR35145">
    <property type="entry name" value="CYTOPLASMIC PROTEIN-RELATED"/>
    <property type="match status" value="1"/>
</dbReference>
<protein>
    <submittedName>
        <fullName evidence="1">Predicted DNA-binding protein, MmcQ/YjbR family</fullName>
    </submittedName>
</protein>
<dbReference type="EMBL" id="FMWL01000009">
    <property type="protein sequence ID" value="SCZ79844.1"/>
    <property type="molecule type" value="Genomic_DNA"/>
</dbReference>
<evidence type="ECO:0000313" key="1">
    <source>
        <dbReference type="EMBL" id="SCZ79844.1"/>
    </source>
</evidence>
<proteinExistence type="predicted"/>
<dbReference type="Gene3D" id="3.90.1150.30">
    <property type="match status" value="1"/>
</dbReference>
<evidence type="ECO:0000313" key="2">
    <source>
        <dbReference type="Proteomes" id="UP000199208"/>
    </source>
</evidence>
<dbReference type="RefSeq" id="WP_092591008.1">
    <property type="nucleotide sequence ID" value="NZ_FMWL01000009.1"/>
</dbReference>
<dbReference type="PANTHER" id="PTHR35145:SF1">
    <property type="entry name" value="CYTOPLASMIC PROTEIN"/>
    <property type="match status" value="1"/>
</dbReference>
<dbReference type="AlphaFoldDB" id="A0A1G5S0D4"/>
<accession>A0A1G5S0D4</accession>
<sequence>MNRRELIDFCLTFPAAYEDYPFDDITDAGAWTVMRHRSNKKSFALIYERHGKLCVNLKCDPLEADFLRKVFADVTPAYHMNKVHWNTVALGGDVPDEDVMGMIERSYDLIKPKLRKRGRP</sequence>
<dbReference type="SUPFAM" id="SSF142906">
    <property type="entry name" value="YjbR-like"/>
    <property type="match status" value="1"/>
</dbReference>
<dbReference type="InterPro" id="IPR007351">
    <property type="entry name" value="YjbR"/>
</dbReference>
<dbReference type="Pfam" id="PF04237">
    <property type="entry name" value="YjbR"/>
    <property type="match status" value="1"/>
</dbReference>
<dbReference type="InterPro" id="IPR038056">
    <property type="entry name" value="YjbR-like_sf"/>
</dbReference>
<gene>
    <name evidence="1" type="ORF">SAMN03080599_01969</name>
</gene>
<dbReference type="OrthoDB" id="9789813at2"/>
<name>A0A1G5S0D4_9FIRM</name>
<reference evidence="1 2" key="1">
    <citation type="submission" date="2016-10" db="EMBL/GenBank/DDBJ databases">
        <authorList>
            <person name="de Groot N.N."/>
        </authorList>
    </citation>
    <scope>NUCLEOTIDE SEQUENCE [LARGE SCALE GENOMIC DNA]</scope>
    <source>
        <strain evidence="1 2">DSM 2784</strain>
    </source>
</reference>
<organism evidence="1 2">
    <name type="scientific">Acidaminobacter hydrogenoformans DSM 2784</name>
    <dbReference type="NCBI Taxonomy" id="1120920"/>
    <lineage>
        <taxon>Bacteria</taxon>
        <taxon>Bacillati</taxon>
        <taxon>Bacillota</taxon>
        <taxon>Clostridia</taxon>
        <taxon>Peptostreptococcales</taxon>
        <taxon>Acidaminobacteraceae</taxon>
        <taxon>Acidaminobacter</taxon>
    </lineage>
</organism>
<dbReference type="Proteomes" id="UP000199208">
    <property type="component" value="Unassembled WGS sequence"/>
</dbReference>
<dbReference type="GO" id="GO:0003677">
    <property type="term" value="F:DNA binding"/>
    <property type="evidence" value="ECO:0007669"/>
    <property type="project" value="UniProtKB-KW"/>
</dbReference>
<dbReference type="STRING" id="1120920.SAMN03080599_01969"/>
<dbReference type="InterPro" id="IPR058532">
    <property type="entry name" value="YjbR/MT2646/Rv2570-like"/>
</dbReference>
<keyword evidence="2" id="KW-1185">Reference proteome</keyword>
<keyword evidence="1" id="KW-0238">DNA-binding</keyword>